<protein>
    <submittedName>
        <fullName evidence="1">Putative isomerase</fullName>
    </submittedName>
</protein>
<name>A0A1M4ED85_9ACTN</name>
<dbReference type="SUPFAM" id="SSF55331">
    <property type="entry name" value="Tautomerase/MIF"/>
    <property type="match status" value="1"/>
</dbReference>
<evidence type="ECO:0000313" key="1">
    <source>
        <dbReference type="EMBL" id="SBO96885.1"/>
    </source>
</evidence>
<dbReference type="RefSeq" id="WP_225265684.1">
    <property type="nucleotide sequence ID" value="NZ_CP084058.1"/>
</dbReference>
<proteinExistence type="predicted"/>
<gene>
    <name evidence="1" type="ORF">BN4615_P6401</name>
</gene>
<dbReference type="EMBL" id="LT559118">
    <property type="protein sequence ID" value="SBO96885.1"/>
    <property type="molecule type" value="Genomic_DNA"/>
</dbReference>
<dbReference type="InterPro" id="IPR004220">
    <property type="entry name" value="5-COMe_2-OHmuconate_Isoase"/>
</dbReference>
<dbReference type="PANTHER" id="PTHR37950:SF1">
    <property type="entry name" value="4-HYDROXYPHENYLACETATE CATABOLISM PROTEIN"/>
    <property type="match status" value="1"/>
</dbReference>
<keyword evidence="1" id="KW-0413">Isomerase</keyword>
<accession>A0A1M4ED85</accession>
<dbReference type="Gene3D" id="3.30.429.10">
    <property type="entry name" value="Macrophage Migration Inhibitory Factor"/>
    <property type="match status" value="1"/>
</dbReference>
<dbReference type="GO" id="GO:0008704">
    <property type="term" value="F:5-carboxymethyl-2-hydroxymuconate delta-isomerase activity"/>
    <property type="evidence" value="ECO:0007669"/>
    <property type="project" value="InterPro"/>
</dbReference>
<organism evidence="1">
    <name type="scientific">Nonomuraea gerenzanensis</name>
    <dbReference type="NCBI Taxonomy" id="93944"/>
    <lineage>
        <taxon>Bacteria</taxon>
        <taxon>Bacillati</taxon>
        <taxon>Actinomycetota</taxon>
        <taxon>Actinomycetes</taxon>
        <taxon>Streptosporangiales</taxon>
        <taxon>Streptosporangiaceae</taxon>
        <taxon>Nonomuraea</taxon>
    </lineage>
</organism>
<dbReference type="PANTHER" id="PTHR37950">
    <property type="entry name" value="4-HYDROXYPHENYLACETATE CATABOLISM PROTEIN"/>
    <property type="match status" value="1"/>
</dbReference>
<sequence>MPHITVDYSPSLSEAFDRHGFALAFHPAAAELIGSAVQNCKTRFRPIDEAVIGGGGAGEAMVHLELAILPGRDADTKARLGELALARLCDHLKPATGLNVQVTVEVRDLASYHKRVLTS</sequence>
<reference evidence="1" key="1">
    <citation type="submission" date="2016-04" db="EMBL/GenBank/DDBJ databases">
        <authorList>
            <person name="Evans L.H."/>
            <person name="Alamgir A."/>
            <person name="Owens N."/>
            <person name="Weber N.D."/>
            <person name="Virtaneva K."/>
            <person name="Barbian K."/>
            <person name="Babar A."/>
            <person name="Rosenke K."/>
        </authorList>
    </citation>
    <scope>NUCLEOTIDE SEQUENCE</scope>
    <source>
        <strain evidence="1">Nono1</strain>
    </source>
</reference>
<dbReference type="Pfam" id="PF02962">
    <property type="entry name" value="CHMI"/>
    <property type="match status" value="1"/>
</dbReference>
<dbReference type="InterPro" id="IPR014347">
    <property type="entry name" value="Tautomerase/MIF_sf"/>
</dbReference>
<dbReference type="AlphaFoldDB" id="A0A1M4ED85"/>